<accession>A0A1G2Q8W1</accession>
<dbReference type="EMBL" id="MHTG01000025">
    <property type="protein sequence ID" value="OHA56964.1"/>
    <property type="molecule type" value="Genomic_DNA"/>
</dbReference>
<gene>
    <name evidence="1" type="ORF">A2114_00290</name>
</gene>
<dbReference type="Proteomes" id="UP000176494">
    <property type="component" value="Unassembled WGS sequence"/>
</dbReference>
<reference evidence="1 2" key="1">
    <citation type="journal article" date="2016" name="Nat. Commun.">
        <title>Thousands of microbial genomes shed light on interconnected biogeochemical processes in an aquifer system.</title>
        <authorList>
            <person name="Anantharaman K."/>
            <person name="Brown C.T."/>
            <person name="Hug L.A."/>
            <person name="Sharon I."/>
            <person name="Castelle C.J."/>
            <person name="Probst A.J."/>
            <person name="Thomas B.C."/>
            <person name="Singh A."/>
            <person name="Wilkins M.J."/>
            <person name="Karaoz U."/>
            <person name="Brodie E.L."/>
            <person name="Williams K.H."/>
            <person name="Hubbard S.S."/>
            <person name="Banfield J.F."/>
        </authorList>
    </citation>
    <scope>NUCLEOTIDE SEQUENCE [LARGE SCALE GENOMIC DNA]</scope>
</reference>
<dbReference type="AlphaFoldDB" id="A0A1G2Q8W1"/>
<comment type="caution">
    <text evidence="1">The sequence shown here is derived from an EMBL/GenBank/DDBJ whole genome shotgun (WGS) entry which is preliminary data.</text>
</comment>
<name>A0A1G2Q8W1_9BACT</name>
<evidence type="ECO:0000313" key="2">
    <source>
        <dbReference type="Proteomes" id="UP000176494"/>
    </source>
</evidence>
<sequence>MIIPLVVMFAWWRISSHSEHQADKMAASAVTAGPQSDPFTKVIAQVEVPPGGENGKLVWSDKIVLPDPDGPQFRARLAAFVAVKVYGPDGNELIDRAIKDSREDQVNFYGLPKGSTAKFASLVPGQGGTLRFLVKE</sequence>
<organism evidence="1 2">
    <name type="scientific">Candidatus Vogelbacteria bacterium GWA1_51_14</name>
    <dbReference type="NCBI Taxonomy" id="1802435"/>
    <lineage>
        <taxon>Bacteria</taxon>
        <taxon>Candidatus Vogeliibacteriota</taxon>
    </lineage>
</organism>
<proteinExistence type="predicted"/>
<evidence type="ECO:0000313" key="1">
    <source>
        <dbReference type="EMBL" id="OHA56964.1"/>
    </source>
</evidence>
<protein>
    <submittedName>
        <fullName evidence="1">Uncharacterized protein</fullName>
    </submittedName>
</protein>